<dbReference type="SMART" id="SM00342">
    <property type="entry name" value="HTH_ARAC"/>
    <property type="match status" value="1"/>
</dbReference>
<dbReference type="SUPFAM" id="SSF48452">
    <property type="entry name" value="TPR-like"/>
    <property type="match status" value="2"/>
</dbReference>
<keyword evidence="4" id="KW-0802">TPR repeat</keyword>
<dbReference type="RefSeq" id="WP_114067227.1">
    <property type="nucleotide sequence ID" value="NZ_CP030850.1"/>
</dbReference>
<organism evidence="6 7">
    <name type="scientific">Runella rosea</name>
    <dbReference type="NCBI Taxonomy" id="2259595"/>
    <lineage>
        <taxon>Bacteria</taxon>
        <taxon>Pseudomonadati</taxon>
        <taxon>Bacteroidota</taxon>
        <taxon>Cytophagia</taxon>
        <taxon>Cytophagales</taxon>
        <taxon>Spirosomataceae</taxon>
        <taxon>Runella</taxon>
    </lineage>
</organism>
<keyword evidence="2" id="KW-0238">DNA-binding</keyword>
<dbReference type="OrthoDB" id="9779074at2"/>
<proteinExistence type="predicted"/>
<dbReference type="PROSITE" id="PS01124">
    <property type="entry name" value="HTH_ARAC_FAMILY_2"/>
    <property type="match status" value="1"/>
</dbReference>
<sequence length="583" mass="66662">MHSSEKETFEKLTYLIQQNITNPAFSLSSICKELGVSRTQLHRIVTAHSQLPITLYIRKVKMLKAKDLLLNTDMRVSEITYEVGIDSPQNFSKYFTQEFNVNPTEFRKHSQTEEVSTVTDLEVSIAVLPFVNMSSDPEQDFFCDGMTEEIINRLAQVSGLKIAGRTSSFAFKGQSLDVRQIGQRLNVSFVLEGSLRKSGNKLRITAQLNKVADGFNVWSEKYDREAEDVFDIQDEISLSILNRIKSNVLVTEKVAVLKRYTNNPEAYRLYLYGRFYYNKFAGADNFYKAIDYYQAAIAIEPSYAIAYSGMASCFLNLWFYRYASAGQCLPQMQQCAQYSLELDDQIAESHLAIARLKMYHEWDLVGALRSFQKALEQNHNMAEAHGQYALCLSILGDVPSAIDHAQTAFDLDPFSLINNFYTGYIYWIAGDFRKALVQGRRLLELEPNFWGGHIIMGFNLIKSKQFNEALAELEKALHQNYSGLTLSGYGSLLALMGHQEKAREVIQKMEVLHQTQPVANYDMGIVHACLGDKDTAYDFFEKAIALREPPMLFFPFIVRDWLAHFKEDSRYKTLLEKTILKAR</sequence>
<evidence type="ECO:0000313" key="7">
    <source>
        <dbReference type="Proteomes" id="UP000251993"/>
    </source>
</evidence>
<dbReference type="Gene3D" id="1.10.10.60">
    <property type="entry name" value="Homeodomain-like"/>
    <property type="match status" value="1"/>
</dbReference>
<evidence type="ECO:0000259" key="5">
    <source>
        <dbReference type="PROSITE" id="PS01124"/>
    </source>
</evidence>
<feature type="domain" description="HTH araC/xylS-type" evidence="5">
    <location>
        <begin position="10"/>
        <end position="109"/>
    </location>
</feature>
<dbReference type="Gene3D" id="1.25.40.10">
    <property type="entry name" value="Tetratricopeptide repeat domain"/>
    <property type="match status" value="1"/>
</dbReference>
<dbReference type="Proteomes" id="UP000251993">
    <property type="component" value="Chromosome"/>
</dbReference>
<evidence type="ECO:0000256" key="3">
    <source>
        <dbReference type="ARBA" id="ARBA00023163"/>
    </source>
</evidence>
<keyword evidence="3" id="KW-0804">Transcription</keyword>
<protein>
    <submittedName>
        <fullName evidence="6">AraC family transcriptional regulator</fullName>
    </submittedName>
</protein>
<dbReference type="InterPro" id="IPR018060">
    <property type="entry name" value="HTH_AraC"/>
</dbReference>
<evidence type="ECO:0000256" key="4">
    <source>
        <dbReference type="PROSITE-ProRule" id="PRU00339"/>
    </source>
</evidence>
<evidence type="ECO:0000256" key="2">
    <source>
        <dbReference type="ARBA" id="ARBA00023125"/>
    </source>
</evidence>
<dbReference type="Pfam" id="PF12833">
    <property type="entry name" value="HTH_18"/>
    <property type="match status" value="1"/>
</dbReference>
<gene>
    <name evidence="6" type="ORF">DR864_12115</name>
</gene>
<accession>A0A344TIH3</accession>
<name>A0A344TIH3_9BACT</name>
<evidence type="ECO:0000256" key="1">
    <source>
        <dbReference type="ARBA" id="ARBA00023015"/>
    </source>
</evidence>
<keyword evidence="1" id="KW-0805">Transcription regulation</keyword>
<dbReference type="InterPro" id="IPR018062">
    <property type="entry name" value="HTH_AraC-typ_CS"/>
</dbReference>
<dbReference type="GO" id="GO:0003700">
    <property type="term" value="F:DNA-binding transcription factor activity"/>
    <property type="evidence" value="ECO:0007669"/>
    <property type="project" value="InterPro"/>
</dbReference>
<dbReference type="InterPro" id="IPR011990">
    <property type="entry name" value="TPR-like_helical_dom_sf"/>
</dbReference>
<dbReference type="GO" id="GO:0043565">
    <property type="term" value="F:sequence-specific DNA binding"/>
    <property type="evidence" value="ECO:0007669"/>
    <property type="project" value="InterPro"/>
</dbReference>
<dbReference type="EMBL" id="CP030850">
    <property type="protein sequence ID" value="AXE18444.1"/>
    <property type="molecule type" value="Genomic_DNA"/>
</dbReference>
<keyword evidence="7" id="KW-1185">Reference proteome</keyword>
<dbReference type="PANTHER" id="PTHR43280">
    <property type="entry name" value="ARAC-FAMILY TRANSCRIPTIONAL REGULATOR"/>
    <property type="match status" value="1"/>
</dbReference>
<dbReference type="InterPro" id="IPR019734">
    <property type="entry name" value="TPR_rpt"/>
</dbReference>
<dbReference type="KEGG" id="run:DR864_12115"/>
<dbReference type="InterPro" id="IPR009057">
    <property type="entry name" value="Homeodomain-like_sf"/>
</dbReference>
<dbReference type="Gene3D" id="3.40.50.10070">
    <property type="entry name" value="TolB, N-terminal domain"/>
    <property type="match status" value="1"/>
</dbReference>
<dbReference type="SUPFAM" id="SSF46689">
    <property type="entry name" value="Homeodomain-like"/>
    <property type="match status" value="1"/>
</dbReference>
<dbReference type="PANTHER" id="PTHR43280:SF2">
    <property type="entry name" value="HTH-TYPE TRANSCRIPTIONAL REGULATOR EXSA"/>
    <property type="match status" value="1"/>
</dbReference>
<feature type="repeat" description="TPR" evidence="4">
    <location>
        <begin position="517"/>
        <end position="550"/>
    </location>
</feature>
<reference evidence="6 7" key="1">
    <citation type="submission" date="2018-07" db="EMBL/GenBank/DDBJ databases">
        <title>Genome sequencing of Runella.</title>
        <authorList>
            <person name="Baek M.-G."/>
            <person name="Yi H."/>
        </authorList>
    </citation>
    <scope>NUCLEOTIDE SEQUENCE [LARGE SCALE GENOMIC DNA]</scope>
    <source>
        <strain evidence="6 7">HYN0085</strain>
    </source>
</reference>
<dbReference type="SMART" id="SM00028">
    <property type="entry name" value="TPR"/>
    <property type="match status" value="6"/>
</dbReference>
<evidence type="ECO:0000313" key="6">
    <source>
        <dbReference type="EMBL" id="AXE18444.1"/>
    </source>
</evidence>
<dbReference type="AlphaFoldDB" id="A0A344TIH3"/>
<dbReference type="PROSITE" id="PS50005">
    <property type="entry name" value="TPR"/>
    <property type="match status" value="1"/>
</dbReference>
<dbReference type="PROSITE" id="PS00041">
    <property type="entry name" value="HTH_ARAC_FAMILY_1"/>
    <property type="match status" value="1"/>
</dbReference>